<reference evidence="5 6" key="1">
    <citation type="journal article" date="2018" name="Int. J. Syst. Evol. Microbiol.">
        <title>Glycomyces paridis sp. nov., isolated from the medicinal plant Paris polyphylla.</title>
        <authorList>
            <person name="Fang X.M."/>
            <person name="Bai J.L."/>
            <person name="Su J."/>
            <person name="Zhao L.L."/>
            <person name="Liu H.Y."/>
            <person name="Ma B.P."/>
            <person name="Zhang Y.Q."/>
            <person name="Yu L.Y."/>
        </authorList>
    </citation>
    <scope>NUCLEOTIDE SEQUENCE [LARGE SCALE GENOMIC DNA]</scope>
    <source>
        <strain evidence="5 6">CPCC 204357</strain>
    </source>
</reference>
<gene>
    <name evidence="5" type="ORF">E9998_02785</name>
</gene>
<proteinExistence type="inferred from homology"/>
<evidence type="ECO:0000256" key="3">
    <source>
        <dbReference type="ARBA" id="ARBA00038054"/>
    </source>
</evidence>
<dbReference type="GO" id="GO:0010181">
    <property type="term" value="F:FMN binding"/>
    <property type="evidence" value="ECO:0007669"/>
    <property type="project" value="InterPro"/>
</dbReference>
<evidence type="ECO:0000313" key="6">
    <source>
        <dbReference type="Proteomes" id="UP000305792"/>
    </source>
</evidence>
<comment type="caution">
    <text evidence="5">The sequence shown here is derived from an EMBL/GenBank/DDBJ whole genome shotgun (WGS) entry which is preliminary data.</text>
</comment>
<keyword evidence="2" id="KW-0285">Flavoprotein</keyword>
<organism evidence="5 6">
    <name type="scientific">Glycomyces paridis</name>
    <dbReference type="NCBI Taxonomy" id="2126555"/>
    <lineage>
        <taxon>Bacteria</taxon>
        <taxon>Bacillati</taxon>
        <taxon>Actinomycetota</taxon>
        <taxon>Actinomycetes</taxon>
        <taxon>Glycomycetales</taxon>
        <taxon>Glycomycetaceae</taxon>
        <taxon>Glycomyces</taxon>
    </lineage>
</organism>
<dbReference type="GO" id="GO:0016646">
    <property type="term" value="F:oxidoreductase activity, acting on the CH-NH group of donors, NAD or NADP as acceptor"/>
    <property type="evidence" value="ECO:0007669"/>
    <property type="project" value="UniProtKB-ARBA"/>
</dbReference>
<dbReference type="InterPro" id="IPR052174">
    <property type="entry name" value="Flavoredoxin"/>
</dbReference>
<dbReference type="EMBL" id="STGX01000002">
    <property type="protein sequence ID" value="THV31580.1"/>
    <property type="molecule type" value="Genomic_DNA"/>
</dbReference>
<dbReference type="Pfam" id="PF01613">
    <property type="entry name" value="Flavin_Reduct"/>
    <property type="match status" value="1"/>
</dbReference>
<evidence type="ECO:0000256" key="1">
    <source>
        <dbReference type="ARBA" id="ARBA00001917"/>
    </source>
</evidence>
<comment type="cofactor">
    <cofactor evidence="1">
        <name>FMN</name>
        <dbReference type="ChEBI" id="CHEBI:58210"/>
    </cofactor>
</comment>
<dbReference type="Proteomes" id="UP000305792">
    <property type="component" value="Unassembled WGS sequence"/>
</dbReference>
<dbReference type="InterPro" id="IPR012349">
    <property type="entry name" value="Split_barrel_FMN-bd"/>
</dbReference>
<name>A0A4S8PLF2_9ACTN</name>
<dbReference type="AlphaFoldDB" id="A0A4S8PLF2"/>
<evidence type="ECO:0000313" key="5">
    <source>
        <dbReference type="EMBL" id="THV31580.1"/>
    </source>
</evidence>
<dbReference type="SMART" id="SM00903">
    <property type="entry name" value="Flavin_Reduct"/>
    <property type="match status" value="1"/>
</dbReference>
<dbReference type="OrthoDB" id="9794638at2"/>
<feature type="domain" description="Flavin reductase like" evidence="4">
    <location>
        <begin position="14"/>
        <end position="173"/>
    </location>
</feature>
<dbReference type="PANTHER" id="PTHR43567">
    <property type="entry name" value="FLAVOREDOXIN-RELATED-RELATED"/>
    <property type="match status" value="1"/>
</dbReference>
<keyword evidence="6" id="KW-1185">Reference proteome</keyword>
<dbReference type="InterPro" id="IPR002563">
    <property type="entry name" value="Flavin_Rdtase-like_dom"/>
</dbReference>
<accession>A0A4S8PLF2</accession>
<dbReference type="Gene3D" id="2.30.110.10">
    <property type="entry name" value="Electron Transport, Fmn-binding Protein, Chain A"/>
    <property type="match status" value="1"/>
</dbReference>
<dbReference type="PANTHER" id="PTHR43567:SF1">
    <property type="entry name" value="FLAVOREDOXIN"/>
    <property type="match status" value="1"/>
</dbReference>
<comment type="similarity">
    <text evidence="3">Belongs to the flavoredoxin family.</text>
</comment>
<protein>
    <submittedName>
        <fullName evidence="5">Flavin reductase family protein</fullName>
    </submittedName>
</protein>
<sequence>MEEAVVHVDVDLKVLYFGTPVVLISTVNEDGSANVAPMSSAWWLGQACMLGLGNSSQTMRNLVRERECVLNLVPPELAGAVDLLAPLTGASPVPERKAAKGYRFEADKFGAAGLTPQASESVAAPRVLECPIQLECLVEKVHPFGRNASGVEVRVVRAHVEERLVIPGTAYVDPVGWDPLIMKFCEFFGGAVNVGPSALASAWEMPHGVMPSAAAASG</sequence>
<evidence type="ECO:0000256" key="2">
    <source>
        <dbReference type="ARBA" id="ARBA00022630"/>
    </source>
</evidence>
<dbReference type="SUPFAM" id="SSF50475">
    <property type="entry name" value="FMN-binding split barrel"/>
    <property type="match status" value="1"/>
</dbReference>
<evidence type="ECO:0000259" key="4">
    <source>
        <dbReference type="SMART" id="SM00903"/>
    </source>
</evidence>